<dbReference type="GO" id="GO:0005737">
    <property type="term" value="C:cytoplasm"/>
    <property type="evidence" value="ECO:0007669"/>
    <property type="project" value="InterPro"/>
</dbReference>
<evidence type="ECO:0000256" key="2">
    <source>
        <dbReference type="SAM" id="Phobius"/>
    </source>
</evidence>
<dbReference type="EMBL" id="MTCY01000066">
    <property type="protein sequence ID" value="OWP74541.1"/>
    <property type="molecule type" value="Genomic_DNA"/>
</dbReference>
<sequence length="634" mass="72957">MKLLRSLTCLILLFSTAINAQIKLEKTKTFFPDNKELKEEKIDWFYFVVPENWNSTQGRKVKLAVAVLKNTNKTKSEPVVFIQGGPGGNTIETTMFWVNHPLRKNHDIVLLDLRGTGFSEPKLCPDLGKKFFEILSKNQSNEKDISDKVKVSLECKQDMINQGIDLSAYNSNSVSMDLNALKKALKYQKWNVLGVSYGTHISQTYANLFPDDINSLILDSSIPEIGNYYVNNTKNYELSLQKLFDDCRNNPDCNASFPNLEQVYYNNISALQKKPITVKVNKSIVPSGTFTYNAEDYKIAIQQSLYDKKLVEVLPLLIYQFKNRNETTLAGLVQAFSGALSLNYGNYFCFTCNEVIPFNNLNEYNTVSRSTKLKEGLSFYKSDFEVCKKWNSVSKLNTKKNDFKPNSNKYKVLVLSGGFDPITPTYFGYETAKKFNNSFVIEGYTYGHGLGYTKSGREIINNFIENKPITDSLKQYFNKKRVEFKSDIEINKTVVKLGGEVSSKQWYYFIPLLLSMFVLFSSLCYTTYVVIKNKLNTNLNTWLLFSASLISIVFLIFLTLSINSVMNDNFYILAFGLPKEWSFVNYLYLISLFLSLSFVIHSLIKRMKSNIPLYSMLILSFFLLHFYFFKWYVD</sequence>
<dbReference type="SUPFAM" id="SSF53474">
    <property type="entry name" value="alpha/beta-Hydrolases"/>
    <property type="match status" value="1"/>
</dbReference>
<feature type="transmembrane region" description="Helical" evidence="2">
    <location>
        <begin position="611"/>
        <end position="629"/>
    </location>
</feature>
<keyword evidence="3" id="KW-0732">Signal</keyword>
<feature type="transmembrane region" description="Helical" evidence="2">
    <location>
        <begin position="506"/>
        <end position="531"/>
    </location>
</feature>
<keyword evidence="2" id="KW-0812">Transmembrane</keyword>
<evidence type="ECO:0000259" key="4">
    <source>
        <dbReference type="Pfam" id="PF00561"/>
    </source>
</evidence>
<gene>
    <name evidence="6" type="ORF">BWK62_14070</name>
</gene>
<feature type="domain" description="Peptidase S33 tripeptidyl aminopeptidase-like C-terminal" evidence="5">
    <location>
        <begin position="383"/>
        <end position="466"/>
    </location>
</feature>
<protein>
    <recommendedName>
        <fullName evidence="1">Proline iminopeptidase</fullName>
    </recommendedName>
</protein>
<accession>A0A246G7M2</accession>
<name>A0A246G7M2_9FLAO</name>
<dbReference type="Gene3D" id="3.40.50.1820">
    <property type="entry name" value="alpha/beta hydrolase"/>
    <property type="match status" value="1"/>
</dbReference>
<dbReference type="InterPro" id="IPR029058">
    <property type="entry name" value="AB_hydrolase_fold"/>
</dbReference>
<feature type="signal peptide" evidence="3">
    <location>
        <begin position="1"/>
        <end position="20"/>
    </location>
</feature>
<comment type="caution">
    <text evidence="6">The sequence shown here is derived from an EMBL/GenBank/DDBJ whole genome shotgun (WGS) entry which is preliminary data.</text>
</comment>
<dbReference type="Pfam" id="PF08386">
    <property type="entry name" value="Abhydrolase_4"/>
    <property type="match status" value="1"/>
</dbReference>
<feature type="transmembrane region" description="Helical" evidence="2">
    <location>
        <begin position="543"/>
        <end position="566"/>
    </location>
</feature>
<dbReference type="PANTHER" id="PTHR43722:SF1">
    <property type="entry name" value="PROLINE IMINOPEPTIDASE"/>
    <property type="match status" value="1"/>
</dbReference>
<dbReference type="InterPro" id="IPR013595">
    <property type="entry name" value="Pept_S33_TAP-like_C"/>
</dbReference>
<feature type="transmembrane region" description="Helical" evidence="2">
    <location>
        <begin position="586"/>
        <end position="604"/>
    </location>
</feature>
<feature type="domain" description="AB hydrolase-1" evidence="4">
    <location>
        <begin position="78"/>
        <end position="251"/>
    </location>
</feature>
<proteinExistence type="predicted"/>
<dbReference type="Proteomes" id="UP000198034">
    <property type="component" value="Unassembled WGS sequence"/>
</dbReference>
<evidence type="ECO:0000256" key="3">
    <source>
        <dbReference type="SAM" id="SignalP"/>
    </source>
</evidence>
<evidence type="ECO:0000259" key="5">
    <source>
        <dbReference type="Pfam" id="PF08386"/>
    </source>
</evidence>
<dbReference type="AlphaFoldDB" id="A0A246G7M2"/>
<keyword evidence="2" id="KW-0472">Membrane</keyword>
<dbReference type="Pfam" id="PF00561">
    <property type="entry name" value="Abhydrolase_1"/>
    <property type="match status" value="1"/>
</dbReference>
<evidence type="ECO:0000313" key="6">
    <source>
        <dbReference type="EMBL" id="OWP74541.1"/>
    </source>
</evidence>
<dbReference type="GO" id="GO:0004177">
    <property type="term" value="F:aminopeptidase activity"/>
    <property type="evidence" value="ECO:0007669"/>
    <property type="project" value="UniProtKB-EC"/>
</dbReference>
<organism evidence="6 7">
    <name type="scientific">Flavobacterium columnare</name>
    <dbReference type="NCBI Taxonomy" id="996"/>
    <lineage>
        <taxon>Bacteria</taxon>
        <taxon>Pseudomonadati</taxon>
        <taxon>Bacteroidota</taxon>
        <taxon>Flavobacteriia</taxon>
        <taxon>Flavobacteriales</taxon>
        <taxon>Flavobacteriaceae</taxon>
        <taxon>Flavobacterium</taxon>
    </lineage>
</organism>
<evidence type="ECO:0000256" key="1">
    <source>
        <dbReference type="ARBA" id="ARBA00021843"/>
    </source>
</evidence>
<dbReference type="InterPro" id="IPR000073">
    <property type="entry name" value="AB_hydrolase_1"/>
</dbReference>
<evidence type="ECO:0000313" key="7">
    <source>
        <dbReference type="Proteomes" id="UP000198034"/>
    </source>
</evidence>
<dbReference type="InterPro" id="IPR005944">
    <property type="entry name" value="Pro_iminopeptidase"/>
</dbReference>
<feature type="chain" id="PRO_5012150961" description="Proline iminopeptidase" evidence="3">
    <location>
        <begin position="21"/>
        <end position="634"/>
    </location>
</feature>
<dbReference type="GO" id="GO:0006508">
    <property type="term" value="P:proteolysis"/>
    <property type="evidence" value="ECO:0007669"/>
    <property type="project" value="InterPro"/>
</dbReference>
<dbReference type="PANTHER" id="PTHR43722">
    <property type="entry name" value="PROLINE IMINOPEPTIDASE"/>
    <property type="match status" value="1"/>
</dbReference>
<keyword evidence="2" id="KW-1133">Transmembrane helix</keyword>
<reference evidence="6 7" key="1">
    <citation type="journal article" date="2017" name="Infect. Genet. Evol.">
        <title>Comparative genome analysis of fish pathogen Flavobacterium columnare reveals extensive sequence diversity within the species.</title>
        <authorList>
            <person name="Kayansamruaj P."/>
            <person name="Dong H.T."/>
            <person name="Hirono I."/>
            <person name="Kondo H."/>
            <person name="Senapin S."/>
            <person name="Rodkhum C."/>
        </authorList>
    </citation>
    <scope>NUCLEOTIDE SEQUENCE [LARGE SCALE GENOMIC DNA]</scope>
    <source>
        <strain evidence="6 7">1214</strain>
    </source>
</reference>